<evidence type="ECO:0000256" key="4">
    <source>
        <dbReference type="ARBA" id="ARBA00022833"/>
    </source>
</evidence>
<dbReference type="InterPro" id="IPR019786">
    <property type="entry name" value="Zinc_finger_PHD-type_CS"/>
</dbReference>
<feature type="domain" description="PHD-type" evidence="9">
    <location>
        <begin position="118"/>
        <end position="169"/>
    </location>
</feature>
<dbReference type="SMART" id="SM00249">
    <property type="entry name" value="PHD"/>
    <property type="match status" value="1"/>
</dbReference>
<dbReference type="PROSITE" id="PS01359">
    <property type="entry name" value="ZF_PHD_1"/>
    <property type="match status" value="1"/>
</dbReference>
<dbReference type="PROSITE" id="PS50016">
    <property type="entry name" value="ZF_PHD_2"/>
    <property type="match status" value="1"/>
</dbReference>
<dbReference type="Proteomes" id="UP001497600">
    <property type="component" value="Chromosome H"/>
</dbReference>
<feature type="region of interest" description="Disordered" evidence="8">
    <location>
        <begin position="72"/>
        <end position="96"/>
    </location>
</feature>
<evidence type="ECO:0000256" key="7">
    <source>
        <dbReference type="SAM" id="Coils"/>
    </source>
</evidence>
<evidence type="ECO:0000313" key="11">
    <source>
        <dbReference type="Proteomes" id="UP001497600"/>
    </source>
</evidence>
<keyword evidence="3 6" id="KW-0863">Zinc-finger</keyword>
<feature type="compositionally biased region" description="Acidic residues" evidence="8">
    <location>
        <begin position="85"/>
        <end position="96"/>
    </location>
</feature>
<organism evidence="10 11">
    <name type="scientific">[Candida] anglica</name>
    <dbReference type="NCBI Taxonomy" id="148631"/>
    <lineage>
        <taxon>Eukaryota</taxon>
        <taxon>Fungi</taxon>
        <taxon>Dikarya</taxon>
        <taxon>Ascomycota</taxon>
        <taxon>Saccharomycotina</taxon>
        <taxon>Pichiomycetes</taxon>
        <taxon>Debaryomycetaceae</taxon>
        <taxon>Kurtzmaniella</taxon>
    </lineage>
</organism>
<keyword evidence="4" id="KW-0862">Zinc</keyword>
<dbReference type="EMBL" id="OZ004260">
    <property type="protein sequence ID" value="CAK7921863.1"/>
    <property type="molecule type" value="Genomic_DNA"/>
</dbReference>
<dbReference type="InterPro" id="IPR001965">
    <property type="entry name" value="Znf_PHD"/>
</dbReference>
<accession>A0ABP0EMI8</accession>
<gene>
    <name evidence="10" type="ORF">CAAN4_H19504</name>
</gene>
<protein>
    <recommendedName>
        <fullName evidence="9">PHD-type domain-containing protein</fullName>
    </recommendedName>
</protein>
<comment type="subcellular location">
    <subcellularLocation>
        <location evidence="1">Nucleus</location>
    </subcellularLocation>
</comment>
<evidence type="ECO:0000256" key="6">
    <source>
        <dbReference type="PROSITE-ProRule" id="PRU00146"/>
    </source>
</evidence>
<sequence length="457" mass="53248">MEGDIVRSGDETELPSSAVSTDKSSDSEPEHHHKRSLEEASGSDIAGPKKLKLESVSEHVIGSSETAHDRFDDIWTTVPSNRSDEGEDMEENNDENDEINKQYKKFTSAPKFNLNSEEVFCICRKPDHGGELMISCDGCDEWFHFKCMNLNAKYSSLISKFFCKFCRWKETGRTRWKRKCRLPSCYQPVRAEINSKYCSEECGIKFISINLISRSLEYDIKPELVSSVLTHCTENQDEPHKKLLQLGTTFPELPEVVALQENPKDLTKFPLKVQKELEKINNAIEIVLALIDVYNIKDAYLARIREKTKVINEKLTHSEEVDDTLTTKKSKSKKPKKFDLCGYDKDLNTEHKTWMKYFEQNKPQIQKLVNSENIYEDFKDQVDEVIRFYNDQERDDIWFQGNICLAEKRKCLRHGGWWNLVQDDVSRQIDEFSSELQDLEKDRSIILRDYSVNIFEQ</sequence>
<evidence type="ECO:0000256" key="8">
    <source>
        <dbReference type="SAM" id="MobiDB-lite"/>
    </source>
</evidence>
<dbReference type="Pfam" id="PF00628">
    <property type="entry name" value="PHD"/>
    <property type="match status" value="1"/>
</dbReference>
<evidence type="ECO:0000313" key="10">
    <source>
        <dbReference type="EMBL" id="CAK7921863.1"/>
    </source>
</evidence>
<reference evidence="10 11" key="1">
    <citation type="submission" date="2024-01" db="EMBL/GenBank/DDBJ databases">
        <authorList>
            <consortium name="Genoscope - CEA"/>
            <person name="William W."/>
        </authorList>
    </citation>
    <scope>NUCLEOTIDE SEQUENCE [LARGE SCALE GENOMIC DNA]</scope>
    <source>
        <strain evidence="10 11">29B2s-10</strain>
    </source>
</reference>
<evidence type="ECO:0000256" key="1">
    <source>
        <dbReference type="ARBA" id="ARBA00004123"/>
    </source>
</evidence>
<dbReference type="InterPro" id="IPR037869">
    <property type="entry name" value="Spp1/CFP1"/>
</dbReference>
<dbReference type="InterPro" id="IPR011011">
    <property type="entry name" value="Znf_FYVE_PHD"/>
</dbReference>
<feature type="coiled-coil region" evidence="7">
    <location>
        <begin position="422"/>
        <end position="449"/>
    </location>
</feature>
<feature type="region of interest" description="Disordered" evidence="8">
    <location>
        <begin position="1"/>
        <end position="51"/>
    </location>
</feature>
<dbReference type="PANTHER" id="PTHR46174">
    <property type="entry name" value="CXXC-TYPE ZINC FINGER PROTEIN 1"/>
    <property type="match status" value="1"/>
</dbReference>
<proteinExistence type="predicted"/>
<dbReference type="InterPro" id="IPR019787">
    <property type="entry name" value="Znf_PHD-finger"/>
</dbReference>
<name>A0ABP0EMI8_9ASCO</name>
<dbReference type="PANTHER" id="PTHR46174:SF1">
    <property type="entry name" value="CXXC-TYPE ZINC FINGER PROTEIN 1"/>
    <property type="match status" value="1"/>
</dbReference>
<evidence type="ECO:0000259" key="9">
    <source>
        <dbReference type="PROSITE" id="PS50016"/>
    </source>
</evidence>
<keyword evidence="2" id="KW-0479">Metal-binding</keyword>
<dbReference type="SUPFAM" id="SSF57903">
    <property type="entry name" value="FYVE/PHD zinc finger"/>
    <property type="match status" value="1"/>
</dbReference>
<evidence type="ECO:0000256" key="5">
    <source>
        <dbReference type="ARBA" id="ARBA00023242"/>
    </source>
</evidence>
<feature type="compositionally biased region" description="Basic and acidic residues" evidence="8">
    <location>
        <begin position="1"/>
        <end position="10"/>
    </location>
</feature>
<keyword evidence="5" id="KW-0539">Nucleus</keyword>
<dbReference type="InterPro" id="IPR013083">
    <property type="entry name" value="Znf_RING/FYVE/PHD"/>
</dbReference>
<dbReference type="Gene3D" id="3.30.40.10">
    <property type="entry name" value="Zinc/RING finger domain, C3HC4 (zinc finger)"/>
    <property type="match status" value="1"/>
</dbReference>
<evidence type="ECO:0000256" key="2">
    <source>
        <dbReference type="ARBA" id="ARBA00022723"/>
    </source>
</evidence>
<keyword evidence="11" id="KW-1185">Reference proteome</keyword>
<evidence type="ECO:0000256" key="3">
    <source>
        <dbReference type="ARBA" id="ARBA00022771"/>
    </source>
</evidence>
<keyword evidence="7" id="KW-0175">Coiled coil</keyword>